<protein>
    <submittedName>
        <fullName evidence="2">Uncharacterized protein</fullName>
    </submittedName>
</protein>
<dbReference type="Proteomes" id="UP000799429">
    <property type="component" value="Unassembled WGS sequence"/>
</dbReference>
<gene>
    <name evidence="2" type="ORF">M501DRAFT_1001175</name>
</gene>
<comment type="caution">
    <text evidence="2">The sequence shown here is derived from an EMBL/GenBank/DDBJ whole genome shotgun (WGS) entry which is preliminary data.</text>
</comment>
<organism evidence="2 3">
    <name type="scientific">Patellaria atrata CBS 101060</name>
    <dbReference type="NCBI Taxonomy" id="1346257"/>
    <lineage>
        <taxon>Eukaryota</taxon>
        <taxon>Fungi</taxon>
        <taxon>Dikarya</taxon>
        <taxon>Ascomycota</taxon>
        <taxon>Pezizomycotina</taxon>
        <taxon>Dothideomycetes</taxon>
        <taxon>Dothideomycetes incertae sedis</taxon>
        <taxon>Patellariales</taxon>
        <taxon>Patellariaceae</taxon>
        <taxon>Patellaria</taxon>
    </lineage>
</organism>
<keyword evidence="3" id="KW-1185">Reference proteome</keyword>
<name>A0A9P4S342_9PEZI</name>
<feature type="region of interest" description="Disordered" evidence="1">
    <location>
        <begin position="1"/>
        <end position="36"/>
    </location>
</feature>
<feature type="region of interest" description="Disordered" evidence="1">
    <location>
        <begin position="61"/>
        <end position="141"/>
    </location>
</feature>
<sequence length="141" mass="14594">MLSSEDPHTGGDLSSMAAKRTNIPNDAGVHNTIPSVARPDQSSAIAVGGIGQASLALAADNPTDIPRSYRDTGLPGEVITGTGDQLPASVEGKQLGGQGHDNASKGDPRYGKHHKQKGSDFERLVTGEGPNLEDGGDDRKR</sequence>
<evidence type="ECO:0000313" key="2">
    <source>
        <dbReference type="EMBL" id="KAF2834412.1"/>
    </source>
</evidence>
<dbReference type="EMBL" id="MU006119">
    <property type="protein sequence ID" value="KAF2834412.1"/>
    <property type="molecule type" value="Genomic_DNA"/>
</dbReference>
<accession>A0A9P4S342</accession>
<dbReference type="AlphaFoldDB" id="A0A9P4S342"/>
<evidence type="ECO:0000256" key="1">
    <source>
        <dbReference type="SAM" id="MobiDB-lite"/>
    </source>
</evidence>
<dbReference type="OrthoDB" id="5416172at2759"/>
<proteinExistence type="predicted"/>
<evidence type="ECO:0000313" key="3">
    <source>
        <dbReference type="Proteomes" id="UP000799429"/>
    </source>
</evidence>
<reference evidence="2" key="1">
    <citation type="journal article" date="2020" name="Stud. Mycol.">
        <title>101 Dothideomycetes genomes: a test case for predicting lifestyles and emergence of pathogens.</title>
        <authorList>
            <person name="Haridas S."/>
            <person name="Albert R."/>
            <person name="Binder M."/>
            <person name="Bloem J."/>
            <person name="Labutti K."/>
            <person name="Salamov A."/>
            <person name="Andreopoulos B."/>
            <person name="Baker S."/>
            <person name="Barry K."/>
            <person name="Bills G."/>
            <person name="Bluhm B."/>
            <person name="Cannon C."/>
            <person name="Castanera R."/>
            <person name="Culley D."/>
            <person name="Daum C."/>
            <person name="Ezra D."/>
            <person name="Gonzalez J."/>
            <person name="Henrissat B."/>
            <person name="Kuo A."/>
            <person name="Liang C."/>
            <person name="Lipzen A."/>
            <person name="Lutzoni F."/>
            <person name="Magnuson J."/>
            <person name="Mondo S."/>
            <person name="Nolan M."/>
            <person name="Ohm R."/>
            <person name="Pangilinan J."/>
            <person name="Park H.-J."/>
            <person name="Ramirez L."/>
            <person name="Alfaro M."/>
            <person name="Sun H."/>
            <person name="Tritt A."/>
            <person name="Yoshinaga Y."/>
            <person name="Zwiers L.-H."/>
            <person name="Turgeon B."/>
            <person name="Goodwin S."/>
            <person name="Spatafora J."/>
            <person name="Crous P."/>
            <person name="Grigoriev I."/>
        </authorList>
    </citation>
    <scope>NUCLEOTIDE SEQUENCE</scope>
    <source>
        <strain evidence="2">CBS 101060</strain>
    </source>
</reference>